<dbReference type="AlphaFoldDB" id="A0A0D2AEU1"/>
<evidence type="ECO:0000256" key="6">
    <source>
        <dbReference type="SAM" id="Phobius"/>
    </source>
</evidence>
<dbReference type="PROSITE" id="PS50089">
    <property type="entry name" value="ZF_RING_2"/>
    <property type="match status" value="1"/>
</dbReference>
<evidence type="ECO:0000256" key="1">
    <source>
        <dbReference type="ARBA" id="ARBA00022723"/>
    </source>
</evidence>
<dbReference type="Pfam" id="PF13639">
    <property type="entry name" value="zf-RING_2"/>
    <property type="match status" value="1"/>
</dbReference>
<evidence type="ECO:0000313" key="9">
    <source>
        <dbReference type="Proteomes" id="UP000053259"/>
    </source>
</evidence>
<evidence type="ECO:0000256" key="3">
    <source>
        <dbReference type="ARBA" id="ARBA00022833"/>
    </source>
</evidence>
<dbReference type="InterPro" id="IPR053238">
    <property type="entry name" value="RING-H2_zinc_finger"/>
</dbReference>
<keyword evidence="3" id="KW-0862">Zinc</keyword>
<dbReference type="VEuPathDB" id="FungiDB:PV09_03367"/>
<dbReference type="GeneID" id="27311340"/>
<dbReference type="PANTHER" id="PTHR14155:SF490">
    <property type="entry name" value="RING-TYPE DOMAIN-CONTAINING PROTEIN"/>
    <property type="match status" value="1"/>
</dbReference>
<dbReference type="InterPro" id="IPR013083">
    <property type="entry name" value="Znf_RING/FYVE/PHD"/>
</dbReference>
<proteinExistence type="predicted"/>
<feature type="region of interest" description="Disordered" evidence="5">
    <location>
        <begin position="215"/>
        <end position="234"/>
    </location>
</feature>
<dbReference type="HOGENOM" id="CLU_1185818_0_0_1"/>
<sequence length="234" mass="25447">MDDKSKLAAVAIRSARALSPAQPPSGTPISSTSPSAITKIALCFVGALLLLVFLMALGYYLRHPVSPVVRTGDWQNFLGNAPPSASAAGRRGSNRSKLNHVVTLATLDSKVPAFRYGEPGSKAREFVTKRETDVEEAKVSCSICLEVFDHDTFVRRLMCEHIFHASCAENWLCYRSSRCPVCRADCFSVDKGDLVGSRNHAEGVEESIVLQSLSPVHLQPPDHTSQQARAPRGK</sequence>
<keyword evidence="9" id="KW-1185">Reference proteome</keyword>
<evidence type="ECO:0000256" key="4">
    <source>
        <dbReference type="PROSITE-ProRule" id="PRU00175"/>
    </source>
</evidence>
<evidence type="ECO:0000256" key="2">
    <source>
        <dbReference type="ARBA" id="ARBA00022771"/>
    </source>
</evidence>
<dbReference type="STRING" id="253628.A0A0D2AEU1"/>
<organism evidence="8 9">
    <name type="scientific">Verruconis gallopava</name>
    <dbReference type="NCBI Taxonomy" id="253628"/>
    <lineage>
        <taxon>Eukaryota</taxon>
        <taxon>Fungi</taxon>
        <taxon>Dikarya</taxon>
        <taxon>Ascomycota</taxon>
        <taxon>Pezizomycotina</taxon>
        <taxon>Dothideomycetes</taxon>
        <taxon>Pleosporomycetidae</taxon>
        <taxon>Venturiales</taxon>
        <taxon>Sympoventuriaceae</taxon>
        <taxon>Verruconis</taxon>
    </lineage>
</organism>
<dbReference type="Proteomes" id="UP000053259">
    <property type="component" value="Unassembled WGS sequence"/>
</dbReference>
<dbReference type="InParanoid" id="A0A0D2AEU1"/>
<reference evidence="8 9" key="1">
    <citation type="submission" date="2015-01" db="EMBL/GenBank/DDBJ databases">
        <title>The Genome Sequence of Ochroconis gallopava CBS43764.</title>
        <authorList>
            <consortium name="The Broad Institute Genomics Platform"/>
            <person name="Cuomo C."/>
            <person name="de Hoog S."/>
            <person name="Gorbushina A."/>
            <person name="Stielow B."/>
            <person name="Teixiera M."/>
            <person name="Abouelleil A."/>
            <person name="Chapman S.B."/>
            <person name="Priest M."/>
            <person name="Young S.K."/>
            <person name="Wortman J."/>
            <person name="Nusbaum C."/>
            <person name="Birren B."/>
        </authorList>
    </citation>
    <scope>NUCLEOTIDE SEQUENCE [LARGE SCALE GENOMIC DNA]</scope>
    <source>
        <strain evidence="8 9">CBS 43764</strain>
    </source>
</reference>
<keyword evidence="1" id="KW-0479">Metal-binding</keyword>
<dbReference type="SMART" id="SM00184">
    <property type="entry name" value="RING"/>
    <property type="match status" value="1"/>
</dbReference>
<dbReference type="SUPFAM" id="SSF57850">
    <property type="entry name" value="RING/U-box"/>
    <property type="match status" value="1"/>
</dbReference>
<dbReference type="OrthoDB" id="8062037at2759"/>
<keyword evidence="6" id="KW-0472">Membrane</keyword>
<name>A0A0D2AEU1_9PEZI</name>
<feature type="transmembrane region" description="Helical" evidence="6">
    <location>
        <begin position="36"/>
        <end position="61"/>
    </location>
</feature>
<gene>
    <name evidence="8" type="ORF">PV09_03367</name>
</gene>
<evidence type="ECO:0000256" key="5">
    <source>
        <dbReference type="SAM" id="MobiDB-lite"/>
    </source>
</evidence>
<evidence type="ECO:0000313" key="8">
    <source>
        <dbReference type="EMBL" id="KIW05483.1"/>
    </source>
</evidence>
<dbReference type="InterPro" id="IPR001841">
    <property type="entry name" value="Znf_RING"/>
</dbReference>
<dbReference type="PANTHER" id="PTHR14155">
    <property type="entry name" value="RING FINGER DOMAIN-CONTAINING"/>
    <property type="match status" value="1"/>
</dbReference>
<accession>A0A0D2AEU1</accession>
<dbReference type="EMBL" id="KN847537">
    <property type="protein sequence ID" value="KIW05483.1"/>
    <property type="molecule type" value="Genomic_DNA"/>
</dbReference>
<protein>
    <recommendedName>
        <fullName evidence="7">RING-type domain-containing protein</fullName>
    </recommendedName>
</protein>
<evidence type="ECO:0000259" key="7">
    <source>
        <dbReference type="PROSITE" id="PS50089"/>
    </source>
</evidence>
<feature type="domain" description="RING-type" evidence="7">
    <location>
        <begin position="141"/>
        <end position="183"/>
    </location>
</feature>
<dbReference type="Gene3D" id="3.30.40.10">
    <property type="entry name" value="Zinc/RING finger domain, C3HC4 (zinc finger)"/>
    <property type="match status" value="1"/>
</dbReference>
<dbReference type="GO" id="GO:0008270">
    <property type="term" value="F:zinc ion binding"/>
    <property type="evidence" value="ECO:0007669"/>
    <property type="project" value="UniProtKB-KW"/>
</dbReference>
<keyword evidence="2 4" id="KW-0863">Zinc-finger</keyword>
<keyword evidence="6" id="KW-0812">Transmembrane</keyword>
<keyword evidence="6" id="KW-1133">Transmembrane helix</keyword>
<dbReference type="RefSeq" id="XP_016215352.1">
    <property type="nucleotide sequence ID" value="XM_016356559.1"/>
</dbReference>